<dbReference type="PROSITE" id="PS51257">
    <property type="entry name" value="PROKAR_LIPOPROTEIN"/>
    <property type="match status" value="1"/>
</dbReference>
<accession>A0ABT3GGS1</accession>
<reference evidence="1 2" key="1">
    <citation type="submission" date="2022-10" db="EMBL/GenBank/DDBJ databases">
        <title>Luteolibacter arcticus strain CCTCC AB 2014275, whole genome shotgun sequencing project.</title>
        <authorList>
            <person name="Zhao G."/>
            <person name="Shen L."/>
        </authorList>
    </citation>
    <scope>NUCLEOTIDE SEQUENCE [LARGE SCALE GENOMIC DNA]</scope>
    <source>
        <strain evidence="1 2">CCTCC AB 2014275</strain>
    </source>
</reference>
<comment type="caution">
    <text evidence="1">The sequence shown here is derived from an EMBL/GenBank/DDBJ whole genome shotgun (WGS) entry which is preliminary data.</text>
</comment>
<proteinExistence type="predicted"/>
<evidence type="ECO:0000313" key="2">
    <source>
        <dbReference type="Proteomes" id="UP001320876"/>
    </source>
</evidence>
<protein>
    <recommendedName>
        <fullName evidence="3">Lipoprotein</fullName>
    </recommendedName>
</protein>
<dbReference type="EMBL" id="JAPDDT010000003">
    <property type="protein sequence ID" value="MCW1922814.1"/>
    <property type="molecule type" value="Genomic_DNA"/>
</dbReference>
<gene>
    <name evidence="1" type="ORF">OKA05_09655</name>
</gene>
<keyword evidence="2" id="KW-1185">Reference proteome</keyword>
<evidence type="ECO:0000313" key="1">
    <source>
        <dbReference type="EMBL" id="MCW1922814.1"/>
    </source>
</evidence>
<sequence length="139" mass="15167">MKQILFVLLCGLLVASCKEPATNAKSSPKTWYSDYFANSLSAGQTFHSEVILTAGQKTELKIPSNEPIIVGFTLEKGYEVYQSKSSVYLGTPEEPHKVGGAPGVSHEFEPKDGVITLIVENTSPVDTRIAFYTEPAKKK</sequence>
<name>A0ABT3GGS1_9BACT</name>
<dbReference type="Proteomes" id="UP001320876">
    <property type="component" value="Unassembled WGS sequence"/>
</dbReference>
<dbReference type="RefSeq" id="WP_264486921.1">
    <property type="nucleotide sequence ID" value="NZ_JAPDDT010000003.1"/>
</dbReference>
<evidence type="ECO:0008006" key="3">
    <source>
        <dbReference type="Google" id="ProtNLM"/>
    </source>
</evidence>
<organism evidence="1 2">
    <name type="scientific">Luteolibacter arcticus</name>
    <dbReference type="NCBI Taxonomy" id="1581411"/>
    <lineage>
        <taxon>Bacteria</taxon>
        <taxon>Pseudomonadati</taxon>
        <taxon>Verrucomicrobiota</taxon>
        <taxon>Verrucomicrobiia</taxon>
        <taxon>Verrucomicrobiales</taxon>
        <taxon>Verrucomicrobiaceae</taxon>
        <taxon>Luteolibacter</taxon>
    </lineage>
</organism>